<feature type="region of interest" description="Disordered" evidence="1">
    <location>
        <begin position="362"/>
        <end position="385"/>
    </location>
</feature>
<dbReference type="EMBL" id="CCKQ01002497">
    <property type="protein sequence ID" value="CDW73593.1"/>
    <property type="molecule type" value="Genomic_DNA"/>
</dbReference>
<feature type="region of interest" description="Disordered" evidence="1">
    <location>
        <begin position="290"/>
        <end position="311"/>
    </location>
</feature>
<feature type="region of interest" description="Disordered" evidence="1">
    <location>
        <begin position="469"/>
        <end position="491"/>
    </location>
</feature>
<feature type="compositionally biased region" description="Polar residues" evidence="1">
    <location>
        <begin position="196"/>
        <end position="209"/>
    </location>
</feature>
<name>A0A077ZUM0_STYLE</name>
<sequence length="491" mass="57328">MENERRQQQVMKYKQLQSNKKKSLNGVVMTEVMAQIKQTPAFQVAKDTKQNGDNIEDQEGDDAQSQKSFKKIKTIQTSTQGKQQQQILNSEQNKLKSEINQYSYQGANRRQTQQRIKKKFNNIGTENLEEAILRDTLQTPQGRNVGHFSQALVSTRNSTMIRNHLQTPSNRFRQSRKTMPKKPKLSVFKFTSSNNLEMERNNNSQGSDQTEMEKYQDDQTEFERQSMSSQTTYFQRGDETRSQIDGQSDTSFARIDDSRSMKSGMSETSFRRIDSGSVFSKGSQQFFSKVTGDGKRSLPYQKNRFSGQQKFQMDGMSQGQSTIMMEGEAQWDDYYDEEYDDDSNLTDFIILRDEDQLDVTEFYKQEDGDNKKQKKRSKSLDQGKQIDIKEVAMKKTQMVGYNYDPKMMTSRMSEVKKRDSNNSGIFQFPKNNNKRARMSERSSQMDMQSEVYIVDNETELQHYYDEVEYGDEEENESEFRRIDDQSSVNDF</sequence>
<reference evidence="2 3" key="1">
    <citation type="submission" date="2014-06" db="EMBL/GenBank/DDBJ databases">
        <authorList>
            <person name="Swart Estienne"/>
        </authorList>
    </citation>
    <scope>NUCLEOTIDE SEQUENCE [LARGE SCALE GENOMIC DNA]</scope>
    <source>
        <strain evidence="2 3">130c</strain>
    </source>
</reference>
<dbReference type="AlphaFoldDB" id="A0A077ZUM0"/>
<feature type="compositionally biased region" description="Polar residues" evidence="1">
    <location>
        <begin position="225"/>
        <end position="234"/>
    </location>
</feature>
<dbReference type="Proteomes" id="UP000039865">
    <property type="component" value="Unassembled WGS sequence"/>
</dbReference>
<evidence type="ECO:0000256" key="1">
    <source>
        <dbReference type="SAM" id="MobiDB-lite"/>
    </source>
</evidence>
<dbReference type="InParanoid" id="A0A077ZUM0"/>
<gene>
    <name evidence="2" type="primary">Contig8881.g9487</name>
    <name evidence="2" type="ORF">STYLEM_2576</name>
</gene>
<feature type="region of interest" description="Disordered" evidence="1">
    <location>
        <begin position="416"/>
        <end position="447"/>
    </location>
</feature>
<feature type="compositionally biased region" description="Polar residues" evidence="1">
    <location>
        <begin position="421"/>
        <end position="431"/>
    </location>
</feature>
<feature type="region of interest" description="Disordered" evidence="1">
    <location>
        <begin position="40"/>
        <end position="68"/>
    </location>
</feature>
<keyword evidence="3" id="KW-1185">Reference proteome</keyword>
<feature type="region of interest" description="Disordered" evidence="1">
    <location>
        <begin position="196"/>
        <end position="269"/>
    </location>
</feature>
<feature type="compositionally biased region" description="Basic and acidic residues" evidence="1">
    <location>
        <begin position="211"/>
        <end position="224"/>
    </location>
</feature>
<proteinExistence type="predicted"/>
<evidence type="ECO:0000313" key="2">
    <source>
        <dbReference type="EMBL" id="CDW73593.1"/>
    </source>
</evidence>
<evidence type="ECO:0000313" key="3">
    <source>
        <dbReference type="Proteomes" id="UP000039865"/>
    </source>
</evidence>
<protein>
    <submittedName>
        <fullName evidence="2">Uncharacterized protein</fullName>
    </submittedName>
</protein>
<feature type="compositionally biased region" description="Basic and acidic residues" evidence="1">
    <location>
        <begin position="362"/>
        <end position="371"/>
    </location>
</feature>
<accession>A0A077ZUM0</accession>
<feature type="region of interest" description="Disordered" evidence="1">
    <location>
        <begin position="1"/>
        <end position="22"/>
    </location>
</feature>
<organism evidence="2 3">
    <name type="scientific">Stylonychia lemnae</name>
    <name type="common">Ciliate</name>
    <dbReference type="NCBI Taxonomy" id="5949"/>
    <lineage>
        <taxon>Eukaryota</taxon>
        <taxon>Sar</taxon>
        <taxon>Alveolata</taxon>
        <taxon>Ciliophora</taxon>
        <taxon>Intramacronucleata</taxon>
        <taxon>Spirotrichea</taxon>
        <taxon>Stichotrichia</taxon>
        <taxon>Sporadotrichida</taxon>
        <taxon>Oxytrichidae</taxon>
        <taxon>Stylonychinae</taxon>
        <taxon>Stylonychia</taxon>
    </lineage>
</organism>